<dbReference type="InterPro" id="IPR009668">
    <property type="entry name" value="RNA_pol-assoc_fac_A49-like"/>
</dbReference>
<feature type="compositionally biased region" description="Low complexity" evidence="6">
    <location>
        <begin position="33"/>
        <end position="44"/>
    </location>
</feature>
<comment type="similarity">
    <text evidence="2">Belongs to the eukaryotic RPA49/POLR1E RNA polymerase subunit family.</text>
</comment>
<sequence>MSSSSSSSSSSSGSDDDSVQSASVGEKRKMDTSSSSTSKPSSASIKVKVAANNPEYDPLLYHSTRNPTSIADEDSNATPPTFTYSKFKESSSRGRRIKGEDDHCAYSAAASGRGHDGRLSKTYVCIFDKKKNTLKLVPSAEKGTVFALDQSVKEYSPAVANENSTMGGEDNTISASDRVKMLVDSFGSKKKQKVMDSRAANKVNVHSVVGGGNFVPENVKDSAANVDSQEVSYEQARRDFLPPFDADADAPQKVYNAQALMGEAAWNKVSGIVNRRLRDLKEQGGDSGETICEMLVGKGHCPKSIKVLMRDIKPSATGSPYRFKVAFFLYLIMRFYNKIDRRGFLRGKTVDDCINECTFHMRLESEFLIVHHPIEGKEDGFLLSKQLKTKMYVYCLILFIIASSKDMAVPDITPLYKDLRLDDKQAAMILREAGFLVKKSKKGEIGVTLSTPLVFPPPRRGKRS</sequence>
<keyword evidence="5" id="KW-0539">Nucleus</keyword>
<evidence type="ECO:0000313" key="8">
    <source>
        <dbReference type="Proteomes" id="UP001224775"/>
    </source>
</evidence>
<keyword evidence="4" id="KW-0804">Transcription</keyword>
<dbReference type="PANTHER" id="PTHR14440">
    <property type="entry name" value="DNA-DIRECTED RNA POLYMERASE I SUBUNIT RPA49"/>
    <property type="match status" value="1"/>
</dbReference>
<evidence type="ECO:0000256" key="6">
    <source>
        <dbReference type="SAM" id="MobiDB-lite"/>
    </source>
</evidence>
<keyword evidence="8" id="KW-1185">Reference proteome</keyword>
<protein>
    <submittedName>
        <fullName evidence="7">DNA-directed RNA polymerase I subunit RPA49</fullName>
    </submittedName>
</protein>
<dbReference type="GO" id="GO:0006351">
    <property type="term" value="P:DNA-templated transcription"/>
    <property type="evidence" value="ECO:0007669"/>
    <property type="project" value="InterPro"/>
</dbReference>
<proteinExistence type="inferred from homology"/>
<accession>A0AAD8YLV2</accession>
<dbReference type="GO" id="GO:0003677">
    <property type="term" value="F:DNA binding"/>
    <property type="evidence" value="ECO:0007669"/>
    <property type="project" value="InterPro"/>
</dbReference>
<evidence type="ECO:0000256" key="2">
    <source>
        <dbReference type="ARBA" id="ARBA00009430"/>
    </source>
</evidence>
<comment type="subcellular location">
    <subcellularLocation>
        <location evidence="1">Nucleus</location>
        <location evidence="1">Nucleolus</location>
    </subcellularLocation>
</comment>
<dbReference type="EMBL" id="JATAAI010000001">
    <property type="protein sequence ID" value="KAK1748778.1"/>
    <property type="molecule type" value="Genomic_DNA"/>
</dbReference>
<feature type="compositionally biased region" description="Basic and acidic residues" evidence="6">
    <location>
        <begin position="86"/>
        <end position="97"/>
    </location>
</feature>
<evidence type="ECO:0000256" key="1">
    <source>
        <dbReference type="ARBA" id="ARBA00004604"/>
    </source>
</evidence>
<dbReference type="GO" id="GO:0005730">
    <property type="term" value="C:nucleolus"/>
    <property type="evidence" value="ECO:0007669"/>
    <property type="project" value="UniProtKB-SubCell"/>
</dbReference>
<name>A0AAD8YLV2_9STRA</name>
<dbReference type="Pfam" id="PF06870">
    <property type="entry name" value="RNA_pol_I_A49"/>
    <property type="match status" value="1"/>
</dbReference>
<gene>
    <name evidence="7" type="ORF">QTG54_000717</name>
</gene>
<keyword evidence="3 7" id="KW-0240">DNA-directed RNA polymerase</keyword>
<feature type="compositionally biased region" description="Low complexity" evidence="6">
    <location>
        <begin position="1"/>
        <end position="23"/>
    </location>
</feature>
<evidence type="ECO:0000313" key="7">
    <source>
        <dbReference type="EMBL" id="KAK1748778.1"/>
    </source>
</evidence>
<evidence type="ECO:0000256" key="5">
    <source>
        <dbReference type="ARBA" id="ARBA00023242"/>
    </source>
</evidence>
<dbReference type="Proteomes" id="UP001224775">
    <property type="component" value="Unassembled WGS sequence"/>
</dbReference>
<dbReference type="GO" id="GO:0000428">
    <property type="term" value="C:DNA-directed RNA polymerase complex"/>
    <property type="evidence" value="ECO:0007669"/>
    <property type="project" value="UniProtKB-KW"/>
</dbReference>
<feature type="region of interest" description="Disordered" evidence="6">
    <location>
        <begin position="1"/>
        <end position="97"/>
    </location>
</feature>
<evidence type="ECO:0000256" key="3">
    <source>
        <dbReference type="ARBA" id="ARBA00022478"/>
    </source>
</evidence>
<reference evidence="7" key="1">
    <citation type="submission" date="2023-06" db="EMBL/GenBank/DDBJ databases">
        <title>Survivors Of The Sea: Transcriptome response of Skeletonema marinoi to long-term dormancy.</title>
        <authorList>
            <person name="Pinder M.I.M."/>
            <person name="Kourtchenko O."/>
            <person name="Robertson E.K."/>
            <person name="Larsson T."/>
            <person name="Maumus F."/>
            <person name="Osuna-Cruz C.M."/>
            <person name="Vancaester E."/>
            <person name="Stenow R."/>
            <person name="Vandepoele K."/>
            <person name="Ploug H."/>
            <person name="Bruchert V."/>
            <person name="Godhe A."/>
            <person name="Topel M."/>
        </authorList>
    </citation>
    <scope>NUCLEOTIDE SEQUENCE</scope>
    <source>
        <strain evidence="7">R05AC</strain>
    </source>
</reference>
<comment type="caution">
    <text evidence="7">The sequence shown here is derived from an EMBL/GenBank/DDBJ whole genome shotgun (WGS) entry which is preliminary data.</text>
</comment>
<evidence type="ECO:0000256" key="4">
    <source>
        <dbReference type="ARBA" id="ARBA00023163"/>
    </source>
</evidence>
<organism evidence="7 8">
    <name type="scientific">Skeletonema marinoi</name>
    <dbReference type="NCBI Taxonomy" id="267567"/>
    <lineage>
        <taxon>Eukaryota</taxon>
        <taxon>Sar</taxon>
        <taxon>Stramenopiles</taxon>
        <taxon>Ochrophyta</taxon>
        <taxon>Bacillariophyta</taxon>
        <taxon>Coscinodiscophyceae</taxon>
        <taxon>Thalassiosirophycidae</taxon>
        <taxon>Thalassiosirales</taxon>
        <taxon>Skeletonemataceae</taxon>
        <taxon>Skeletonema</taxon>
        <taxon>Skeletonema marinoi-dohrnii complex</taxon>
    </lineage>
</organism>
<dbReference type="AlphaFoldDB" id="A0AAD8YLV2"/>